<reference evidence="3" key="1">
    <citation type="journal article" date="2015" name="Genome Announc.">
        <title>Draft whole-genome sequence of the biocontrol agent Trichoderma harzianum T6776.</title>
        <authorList>
            <person name="Baroncelli R."/>
            <person name="Piaggeschi G."/>
            <person name="Fiorini L."/>
            <person name="Bertolini E."/>
            <person name="Zapparata A."/>
            <person name="Pe M.E."/>
            <person name="Sarrocco S."/>
            <person name="Vannacci G."/>
        </authorList>
    </citation>
    <scope>NUCLEOTIDE SEQUENCE [LARGE SCALE GENOMIC DNA]</scope>
    <source>
        <strain evidence="3">T6776</strain>
    </source>
</reference>
<dbReference type="AlphaFoldDB" id="A0A0F9XQH9"/>
<dbReference type="Pfam" id="PF26082">
    <property type="entry name" value="zf-C2H2_AcuF"/>
    <property type="match status" value="1"/>
</dbReference>
<sequence>MMKQAQTLPQKSLIVKKRFISLIENLEENEILNDIYSRDALDALERFALWAGSLGALREPNSQLSIEYRLAEAPDIRIEIHRQLDYLLEAIDDGMLEIARLTNTSNVPSVATIVQKRQANYELQEDDKDMEHFDSFVDIQSEPSEEIRTNLELISESLRMLFRIAVLVRKANPDNRFERAIHSSKCTFPPTFDIEHVREKHPKIKAKEQSWLAERLGKAIARRRQFIKYCRDRKDRLALDDENIEAKSATTVMQSSKATTLDPKEIHAATNFAVGDYEDEVVSILSISTATYVLSTFRLPRLADLSRNGEAFECPICFTLRSIKGERSWRLHVFHDLRPYSCTVGGLIMNAHCATFPWPVFGTSTASHGRCWKKSSALQTKDKSKTQDIEGKSVLVCTSSTIANLSELGVQEEPQTSGEEWLEGRLTDDEDLPNTDEEQHNALLKTLDYLKIISEASSNGNFEKPPPTEALDQGIIPPILKEPTPPPLSDLEKEHWNKDLVEFMTNEKISLGSERLKDEISNTLKAEKDRRRQYAEIMAQSEETVRLELQAAEIRKRRENEDHILHLIEYAAETVRVKMIGERVDRLMETLTREDNERKSRNQGN</sequence>
<evidence type="ECO:0000313" key="2">
    <source>
        <dbReference type="EMBL" id="KKP02493.1"/>
    </source>
</evidence>
<accession>A0A0F9XQH9</accession>
<name>A0A0F9XQH9_TRIHA</name>
<dbReference type="PANTHER" id="PTHR35391">
    <property type="entry name" value="C2H2-TYPE DOMAIN-CONTAINING PROTEIN-RELATED"/>
    <property type="match status" value="1"/>
</dbReference>
<dbReference type="EMBL" id="JOKZ01000148">
    <property type="protein sequence ID" value="KKP02493.1"/>
    <property type="molecule type" value="Genomic_DNA"/>
</dbReference>
<organism evidence="2 3">
    <name type="scientific">Trichoderma harzianum</name>
    <name type="common">Hypocrea lixii</name>
    <dbReference type="NCBI Taxonomy" id="5544"/>
    <lineage>
        <taxon>Eukaryota</taxon>
        <taxon>Fungi</taxon>
        <taxon>Dikarya</taxon>
        <taxon>Ascomycota</taxon>
        <taxon>Pezizomycotina</taxon>
        <taxon>Sordariomycetes</taxon>
        <taxon>Hypocreomycetidae</taxon>
        <taxon>Hypocreales</taxon>
        <taxon>Hypocreaceae</taxon>
        <taxon>Trichoderma</taxon>
    </lineage>
</organism>
<proteinExistence type="predicted"/>
<protein>
    <recommendedName>
        <fullName evidence="1">Oxidoreductase acuF-like C2H2 type zinc-finger domain-containing protein</fullName>
    </recommendedName>
</protein>
<evidence type="ECO:0000313" key="3">
    <source>
        <dbReference type="Proteomes" id="UP000034112"/>
    </source>
</evidence>
<feature type="domain" description="Oxidoreductase acuF-like C2H2 type zinc-finger" evidence="1">
    <location>
        <begin position="309"/>
        <end position="337"/>
    </location>
</feature>
<evidence type="ECO:0000259" key="1">
    <source>
        <dbReference type="Pfam" id="PF26082"/>
    </source>
</evidence>
<dbReference type="InterPro" id="IPR058925">
    <property type="entry name" value="zf-C2H2_AcuF"/>
</dbReference>
<dbReference type="PANTHER" id="PTHR35391:SF7">
    <property type="entry name" value="C2H2-TYPE DOMAIN-CONTAINING PROTEIN"/>
    <property type="match status" value="1"/>
</dbReference>
<dbReference type="OrthoDB" id="6133115at2759"/>
<dbReference type="Proteomes" id="UP000034112">
    <property type="component" value="Unassembled WGS sequence"/>
</dbReference>
<comment type="caution">
    <text evidence="2">The sequence shown here is derived from an EMBL/GenBank/DDBJ whole genome shotgun (WGS) entry which is preliminary data.</text>
</comment>
<gene>
    <name evidence="2" type="ORF">THAR02_05402</name>
</gene>